<reference evidence="2 3" key="1">
    <citation type="submission" date="2024-01" db="EMBL/GenBank/DDBJ databases">
        <title>The genome of the rayed Mediterranean limpet Patella caerulea (Linnaeus, 1758).</title>
        <authorList>
            <person name="Anh-Thu Weber A."/>
            <person name="Halstead-Nussloch G."/>
        </authorList>
    </citation>
    <scope>NUCLEOTIDE SEQUENCE [LARGE SCALE GENOMIC DNA]</scope>
    <source>
        <strain evidence="2">AATW-2023a</strain>
        <tissue evidence="2">Whole specimen</tissue>
    </source>
</reference>
<feature type="chain" id="PRO_5042936636" evidence="1">
    <location>
        <begin position="21"/>
        <end position="255"/>
    </location>
</feature>
<keyword evidence="3" id="KW-1185">Reference proteome</keyword>
<evidence type="ECO:0000313" key="2">
    <source>
        <dbReference type="EMBL" id="KAK6185079.1"/>
    </source>
</evidence>
<dbReference type="Proteomes" id="UP001347796">
    <property type="component" value="Unassembled WGS sequence"/>
</dbReference>
<name>A0AAN8JYE6_PATCE</name>
<protein>
    <submittedName>
        <fullName evidence="2">Uncharacterized protein</fullName>
    </submittedName>
</protein>
<dbReference type="AlphaFoldDB" id="A0AAN8JYE6"/>
<evidence type="ECO:0000313" key="3">
    <source>
        <dbReference type="Proteomes" id="UP001347796"/>
    </source>
</evidence>
<evidence type="ECO:0000256" key="1">
    <source>
        <dbReference type="SAM" id="SignalP"/>
    </source>
</evidence>
<comment type="caution">
    <text evidence="2">The sequence shown here is derived from an EMBL/GenBank/DDBJ whole genome shotgun (WGS) entry which is preliminary data.</text>
</comment>
<proteinExistence type="predicted"/>
<gene>
    <name evidence="2" type="ORF">SNE40_007397</name>
</gene>
<sequence length="255" mass="27557">MKVFVLAMLACTVGVQVIQGAGDSKCISRGGRCQMTSSRCSGGRYSRNLCAGVTSRQCCIKIGGDSKCTSRSGRCQMTWSSCSGGRYSRNLCAGVSSRQCCIKSGSTTGRCSSSTAKQKACSILSHHRAGRITLANRHPSGVRDQAYPLKNIQDACNGRRVSRSRYTCRECRNPGAPGGTVCLSAKLLTYLDSLARLGNIYVTSIAGACHSCNSRHYRGLAVDLRRQGRFSEYIRKCNSMGGRGIDERTHIHCQL</sequence>
<organism evidence="2 3">
    <name type="scientific">Patella caerulea</name>
    <name type="common">Rayed Mediterranean limpet</name>
    <dbReference type="NCBI Taxonomy" id="87958"/>
    <lineage>
        <taxon>Eukaryota</taxon>
        <taxon>Metazoa</taxon>
        <taxon>Spiralia</taxon>
        <taxon>Lophotrochozoa</taxon>
        <taxon>Mollusca</taxon>
        <taxon>Gastropoda</taxon>
        <taxon>Patellogastropoda</taxon>
        <taxon>Patelloidea</taxon>
        <taxon>Patellidae</taxon>
        <taxon>Patella</taxon>
    </lineage>
</organism>
<dbReference type="EMBL" id="JAZGQO010000006">
    <property type="protein sequence ID" value="KAK6185079.1"/>
    <property type="molecule type" value="Genomic_DNA"/>
</dbReference>
<feature type="signal peptide" evidence="1">
    <location>
        <begin position="1"/>
        <end position="20"/>
    </location>
</feature>
<accession>A0AAN8JYE6</accession>
<keyword evidence="1" id="KW-0732">Signal</keyword>